<keyword evidence="9" id="KW-1185">Reference proteome</keyword>
<dbReference type="InterPro" id="IPR018385">
    <property type="entry name" value="C4_dicarb_anaerob_car-like"/>
</dbReference>
<gene>
    <name evidence="8" type="ORF">QS795_009045</name>
</gene>
<dbReference type="InterPro" id="IPR051679">
    <property type="entry name" value="DASS-Related_Transporters"/>
</dbReference>
<feature type="transmembrane region" description="Helical" evidence="7">
    <location>
        <begin position="331"/>
        <end position="351"/>
    </location>
</feature>
<dbReference type="EMBL" id="CP135990">
    <property type="protein sequence ID" value="WPA90646.1"/>
    <property type="molecule type" value="Genomic_DNA"/>
</dbReference>
<evidence type="ECO:0000256" key="4">
    <source>
        <dbReference type="ARBA" id="ARBA00022989"/>
    </source>
</evidence>
<protein>
    <submittedName>
        <fullName evidence="8">Na+/H+ antiporter NhaC family protein</fullName>
    </submittedName>
</protein>
<feature type="transmembrane region" description="Helical" evidence="7">
    <location>
        <begin position="302"/>
        <end position="319"/>
    </location>
</feature>
<evidence type="ECO:0000256" key="2">
    <source>
        <dbReference type="ARBA" id="ARBA00022475"/>
    </source>
</evidence>
<feature type="region of interest" description="Disordered" evidence="6">
    <location>
        <begin position="1"/>
        <end position="20"/>
    </location>
</feature>
<feature type="transmembrane region" description="Helical" evidence="7">
    <location>
        <begin position="187"/>
        <end position="207"/>
    </location>
</feature>
<feature type="transmembrane region" description="Helical" evidence="7">
    <location>
        <begin position="274"/>
        <end position="296"/>
    </location>
</feature>
<keyword evidence="4 7" id="KW-1133">Transmembrane helix</keyword>
<evidence type="ECO:0000256" key="7">
    <source>
        <dbReference type="SAM" id="Phobius"/>
    </source>
</evidence>
<dbReference type="RefSeq" id="WP_286271198.1">
    <property type="nucleotide sequence ID" value="NZ_CP135990.1"/>
</dbReference>
<keyword evidence="2" id="KW-1003">Cell membrane</keyword>
<keyword evidence="3 7" id="KW-0812">Transmembrane</keyword>
<reference evidence="8 9" key="1">
    <citation type="submission" date="2023-09" db="EMBL/GenBank/DDBJ databases">
        <title>Genomic Revisitation and Reclassification of the Genus Providencia.</title>
        <authorList>
            <person name="Dong X."/>
        </authorList>
    </citation>
    <scope>NUCLEOTIDE SEQUENCE [LARGE SCALE GENOMIC DNA]</scope>
    <source>
        <strain evidence="8 9">D4759</strain>
    </source>
</reference>
<evidence type="ECO:0000313" key="8">
    <source>
        <dbReference type="EMBL" id="WPA90646.1"/>
    </source>
</evidence>
<feature type="transmembrane region" description="Helical" evidence="7">
    <location>
        <begin position="99"/>
        <end position="119"/>
    </location>
</feature>
<feature type="transmembrane region" description="Helical" evidence="7">
    <location>
        <begin position="24"/>
        <end position="44"/>
    </location>
</feature>
<sequence>MATSISTSKASTTPPPQKKRSDGINPYVLLFFILVAAAVATWIVPAGQYASETKVITTIKDGVETQVKSSYTIPGSYERLPEQHGVLPGQVFTSIADGLVKAAPIIFLIIFTGGALHLLETTGAINKVLSNISRSKKLNDFLLITIFFVVFSILGTTGIVVNSIIAFVPIGLLVAKSVGMDDKFGAAIVYVAAYSGFNASVMAPMTVGLSQGLADVPLLSAFGFRTVVYISFVVAGIIFLTLYAKKSRRQGMVRPEVQIDDSQFETSKISLRHVITLSYAAFCLIGFIFGAIEWGWGEKEMMAMFIILGVGVGVLNRMSPNDIATGFLKGCAGMVGGAFIVGMARAIAIVLADGMILDTIVNSIISLMDGLPKTLSAISMFGTAAIMHFFISSGSGEAAVLVPIFTPMGDLLEITRQTTVQTVLMGEGVVNCINPTSGILMAVLATSKIPYTKWLKFIWPLVLTWVIISIISIVYAVMTNLGPI</sequence>
<name>A0ABZ0MYI1_9GAMM</name>
<feature type="transmembrane region" description="Helical" evidence="7">
    <location>
        <begin position="142"/>
        <end position="175"/>
    </location>
</feature>
<feature type="compositionally biased region" description="Low complexity" evidence="6">
    <location>
        <begin position="1"/>
        <end position="12"/>
    </location>
</feature>
<feature type="transmembrane region" description="Helical" evidence="7">
    <location>
        <begin position="457"/>
        <end position="478"/>
    </location>
</feature>
<proteinExistence type="predicted"/>
<evidence type="ECO:0000256" key="6">
    <source>
        <dbReference type="SAM" id="MobiDB-lite"/>
    </source>
</evidence>
<accession>A0ABZ0MYI1</accession>
<feature type="transmembrane region" description="Helical" evidence="7">
    <location>
        <begin position="227"/>
        <end position="244"/>
    </location>
</feature>
<organism evidence="8 9">
    <name type="scientific">Providencia zhijiangensis</name>
    <dbReference type="NCBI Taxonomy" id="3053982"/>
    <lineage>
        <taxon>Bacteria</taxon>
        <taxon>Pseudomonadati</taxon>
        <taxon>Pseudomonadota</taxon>
        <taxon>Gammaproteobacteria</taxon>
        <taxon>Enterobacterales</taxon>
        <taxon>Morganellaceae</taxon>
        <taxon>Providencia</taxon>
    </lineage>
</organism>
<dbReference type="PANTHER" id="PTHR43652">
    <property type="entry name" value="BASIC AMINO ACID ANTIPORTER YFCC-RELATED"/>
    <property type="match status" value="1"/>
</dbReference>
<dbReference type="PANTHER" id="PTHR43652:SF2">
    <property type="entry name" value="BASIC AMINO ACID ANTIPORTER YFCC-RELATED"/>
    <property type="match status" value="1"/>
</dbReference>
<evidence type="ECO:0000313" key="9">
    <source>
        <dbReference type="Proteomes" id="UP001302443"/>
    </source>
</evidence>
<evidence type="ECO:0000256" key="5">
    <source>
        <dbReference type="ARBA" id="ARBA00023136"/>
    </source>
</evidence>
<dbReference type="Proteomes" id="UP001302443">
    <property type="component" value="Chromosome"/>
</dbReference>
<comment type="subcellular location">
    <subcellularLocation>
        <location evidence="1">Cell membrane</location>
        <topology evidence="1">Multi-pass membrane protein</topology>
    </subcellularLocation>
</comment>
<keyword evidence="5 7" id="KW-0472">Membrane</keyword>
<evidence type="ECO:0000256" key="3">
    <source>
        <dbReference type="ARBA" id="ARBA00022692"/>
    </source>
</evidence>
<evidence type="ECO:0000256" key="1">
    <source>
        <dbReference type="ARBA" id="ARBA00004651"/>
    </source>
</evidence>
<dbReference type="Pfam" id="PF03606">
    <property type="entry name" value="DcuC"/>
    <property type="match status" value="1"/>
</dbReference>